<dbReference type="Proteomes" id="UP001164539">
    <property type="component" value="Chromosome 1"/>
</dbReference>
<comment type="caution">
    <text evidence="1">The sequence shown here is derived from an EMBL/GenBank/DDBJ whole genome shotgun (WGS) entry which is preliminary data.</text>
</comment>
<protein>
    <submittedName>
        <fullName evidence="1">Late embryogenesis abundant protein</fullName>
    </submittedName>
</protein>
<keyword evidence="2" id="KW-1185">Reference proteome</keyword>
<reference evidence="1 2" key="1">
    <citation type="journal article" date="2023" name="Science">
        <title>Complex scaffold remodeling in plant triterpene biosynthesis.</title>
        <authorList>
            <person name="De La Pena R."/>
            <person name="Hodgson H."/>
            <person name="Liu J.C."/>
            <person name="Stephenson M.J."/>
            <person name="Martin A.C."/>
            <person name="Owen C."/>
            <person name="Harkess A."/>
            <person name="Leebens-Mack J."/>
            <person name="Jimenez L.E."/>
            <person name="Osbourn A."/>
            <person name="Sattely E.S."/>
        </authorList>
    </citation>
    <scope>NUCLEOTIDE SEQUENCE [LARGE SCALE GENOMIC DNA]</scope>
    <source>
        <strain evidence="2">cv. JPN11</strain>
        <tissue evidence="1">Leaf</tissue>
    </source>
</reference>
<evidence type="ECO:0000313" key="2">
    <source>
        <dbReference type="Proteomes" id="UP001164539"/>
    </source>
</evidence>
<evidence type="ECO:0000313" key="1">
    <source>
        <dbReference type="EMBL" id="KAJ4729134.1"/>
    </source>
</evidence>
<name>A0ACC1Z1I0_MELAZ</name>
<proteinExistence type="predicted"/>
<dbReference type="EMBL" id="CM051394">
    <property type="protein sequence ID" value="KAJ4729134.1"/>
    <property type="molecule type" value="Genomic_DNA"/>
</dbReference>
<sequence>MPTKLIYRPTRRGTHPLIWCAAIICTIVAIGVIVAGIVVFIGYIVIHPRVPIISVVNAHLDRFQFDPAGLLETQITIIVRMKNGNERAHASFSETSFSLSFDGVEIARLVADPFDVSKNSSTDFNYVAESMAIPLDPEKQEVVDLALKRDEVRFEFKGGSRARWRVGPLGSVKFWCHLSCQLRFHPLNGTYIPSRCSSKAK</sequence>
<gene>
    <name evidence="1" type="ORF">OWV82_001961</name>
</gene>
<accession>A0ACC1Z1I0</accession>
<organism evidence="1 2">
    <name type="scientific">Melia azedarach</name>
    <name type="common">Chinaberry tree</name>
    <dbReference type="NCBI Taxonomy" id="155640"/>
    <lineage>
        <taxon>Eukaryota</taxon>
        <taxon>Viridiplantae</taxon>
        <taxon>Streptophyta</taxon>
        <taxon>Embryophyta</taxon>
        <taxon>Tracheophyta</taxon>
        <taxon>Spermatophyta</taxon>
        <taxon>Magnoliopsida</taxon>
        <taxon>eudicotyledons</taxon>
        <taxon>Gunneridae</taxon>
        <taxon>Pentapetalae</taxon>
        <taxon>rosids</taxon>
        <taxon>malvids</taxon>
        <taxon>Sapindales</taxon>
        <taxon>Meliaceae</taxon>
        <taxon>Melia</taxon>
    </lineage>
</organism>